<keyword evidence="1" id="KW-0812">Transmembrane</keyword>
<dbReference type="KEGG" id="dcb:C3Y92_10060"/>
<evidence type="ECO:0000313" key="3">
    <source>
        <dbReference type="Proteomes" id="UP000293296"/>
    </source>
</evidence>
<sequence length="176" mass="19391">MTDIQAYLVVVLAVAALGISICSYLARNKGNSGNRPQVWRNAVLSWSSGVLDEMETVLHIFKQLKYGVSFDDIMDEVVVSKSNIRVLLDYGALLIANGPDAVDKDAVTRGERKDALKVIAEVHARLCRVTESSCRLDVEESILYVAQCRKKFVDEIRSNIAVANTDDCVLATSQNN</sequence>
<feature type="transmembrane region" description="Helical" evidence="1">
    <location>
        <begin position="6"/>
        <end position="26"/>
    </location>
</feature>
<keyword evidence="3" id="KW-1185">Reference proteome</keyword>
<dbReference type="OrthoDB" id="9830816at2"/>
<reference evidence="2 3" key="1">
    <citation type="submission" date="2018-02" db="EMBL/GenBank/DDBJ databases">
        <title>Genome sequence of Desulfovibrio carbinolicus DSM 3852.</title>
        <authorList>
            <person name="Wilbanks E."/>
            <person name="Skennerton C.T."/>
            <person name="Orphan V.J."/>
        </authorList>
    </citation>
    <scope>NUCLEOTIDE SEQUENCE [LARGE SCALE GENOMIC DNA]</scope>
    <source>
        <strain evidence="2 3">DSM 3852</strain>
    </source>
</reference>
<dbReference type="RefSeq" id="WP_129352240.1">
    <property type="nucleotide sequence ID" value="NZ_CP026538.1"/>
</dbReference>
<name>A0A4P6HK80_9BACT</name>
<keyword evidence="1" id="KW-0472">Membrane</keyword>
<proteinExistence type="predicted"/>
<accession>A0A4P6HK80</accession>
<organism evidence="2 3">
    <name type="scientific">Solidesulfovibrio carbinolicus</name>
    <dbReference type="NCBI Taxonomy" id="296842"/>
    <lineage>
        <taxon>Bacteria</taxon>
        <taxon>Pseudomonadati</taxon>
        <taxon>Thermodesulfobacteriota</taxon>
        <taxon>Desulfovibrionia</taxon>
        <taxon>Desulfovibrionales</taxon>
        <taxon>Desulfovibrionaceae</taxon>
        <taxon>Solidesulfovibrio</taxon>
    </lineage>
</organism>
<evidence type="ECO:0000313" key="2">
    <source>
        <dbReference type="EMBL" id="QAZ67551.1"/>
    </source>
</evidence>
<dbReference type="EMBL" id="CP026538">
    <property type="protein sequence ID" value="QAZ67551.1"/>
    <property type="molecule type" value="Genomic_DNA"/>
</dbReference>
<evidence type="ECO:0000256" key="1">
    <source>
        <dbReference type="SAM" id="Phobius"/>
    </source>
</evidence>
<keyword evidence="1" id="KW-1133">Transmembrane helix</keyword>
<protein>
    <submittedName>
        <fullName evidence="2">Uncharacterized protein</fullName>
    </submittedName>
</protein>
<dbReference type="Proteomes" id="UP000293296">
    <property type="component" value="Chromosome"/>
</dbReference>
<gene>
    <name evidence="2" type="ORF">C3Y92_10060</name>
</gene>
<dbReference type="AlphaFoldDB" id="A0A4P6HK80"/>